<dbReference type="PANTHER" id="PTHR10695">
    <property type="entry name" value="DEPHOSPHO-COA KINASE-RELATED"/>
    <property type="match status" value="1"/>
</dbReference>
<organism evidence="2 3">
    <name type="scientific">Pseudocercospora musae</name>
    <dbReference type="NCBI Taxonomy" id="113226"/>
    <lineage>
        <taxon>Eukaryota</taxon>
        <taxon>Fungi</taxon>
        <taxon>Dikarya</taxon>
        <taxon>Ascomycota</taxon>
        <taxon>Pezizomycotina</taxon>
        <taxon>Dothideomycetes</taxon>
        <taxon>Dothideomycetidae</taxon>
        <taxon>Mycosphaerellales</taxon>
        <taxon>Mycosphaerellaceae</taxon>
        <taxon>Pseudocercospora</taxon>
    </lineage>
</organism>
<dbReference type="Gene3D" id="3.40.50.620">
    <property type="entry name" value="HUPs"/>
    <property type="match status" value="1"/>
</dbReference>
<proteinExistence type="predicted"/>
<dbReference type="GO" id="GO:0004140">
    <property type="term" value="F:dephospho-CoA kinase activity"/>
    <property type="evidence" value="ECO:0007669"/>
    <property type="project" value="TreeGrafter"/>
</dbReference>
<feature type="region of interest" description="Disordered" evidence="1">
    <location>
        <begin position="185"/>
        <end position="204"/>
    </location>
</feature>
<dbReference type="STRING" id="113226.A0A139I1Y6"/>
<comment type="caution">
    <text evidence="2">The sequence shown here is derived from an EMBL/GenBank/DDBJ whole genome shotgun (WGS) entry which is preliminary data.</text>
</comment>
<dbReference type="EMBL" id="LFZO01000411">
    <property type="protein sequence ID" value="KXT08716.1"/>
    <property type="molecule type" value="Genomic_DNA"/>
</dbReference>
<evidence type="ECO:0000313" key="2">
    <source>
        <dbReference type="EMBL" id="KXT08716.1"/>
    </source>
</evidence>
<feature type="compositionally biased region" description="Polar residues" evidence="1">
    <location>
        <begin position="188"/>
        <end position="204"/>
    </location>
</feature>
<dbReference type="InterPro" id="IPR014729">
    <property type="entry name" value="Rossmann-like_a/b/a_fold"/>
</dbReference>
<name>A0A139I1Y6_9PEZI</name>
<dbReference type="PANTHER" id="PTHR10695:SF46">
    <property type="entry name" value="BIFUNCTIONAL COENZYME A SYNTHASE-RELATED"/>
    <property type="match status" value="1"/>
</dbReference>
<evidence type="ECO:0008006" key="4">
    <source>
        <dbReference type="Google" id="ProtNLM"/>
    </source>
</evidence>
<dbReference type="AlphaFoldDB" id="A0A139I1Y6"/>
<dbReference type="SUPFAM" id="SSF52374">
    <property type="entry name" value="Nucleotidylyl transferase"/>
    <property type="match status" value="1"/>
</dbReference>
<sequence length="408" mass="44041">MDVPQVGEPPRFLLLLPPLPSPATGAALKTAYGESIGQVLKEVATHSSDHPKAAVLEIALACSHLAVKRHATRSSLYDETQAFVAGLYKLITMIAAQEGINTEDDDGVDARVLLIAWSPEVQQSAPQPSPYGPVIDLGTLARSGRQWQFAFGVESESGEAMVRAFVTEKGQSAEVNRVLGGPVMNAPESAQTESTHSSAPENPQYQKHFDVINGGTWDHLHVGHKLLITMTIFAVDEEEAPKERSATIGITGDALLVNKKHANLVQSWVDRQKAVATFFNAIIDFSTEASRGQRHASIRDEPGPNGKSIDISYPHGLVVKCTEIQDPYGPTITEENLSALVLSAETRSGGKAVNDKRKELGWHLLDVYEVDVLDVGEGSDVKEGFEDKISSTGIREKLARKARAGGKI</sequence>
<evidence type="ECO:0000313" key="3">
    <source>
        <dbReference type="Proteomes" id="UP000073492"/>
    </source>
</evidence>
<dbReference type="OrthoDB" id="330671at2759"/>
<protein>
    <recommendedName>
        <fullName evidence="4">Cytidyltransferase-like domain-containing protein</fullName>
    </recommendedName>
</protein>
<keyword evidence="3" id="KW-1185">Reference proteome</keyword>
<dbReference type="Proteomes" id="UP000073492">
    <property type="component" value="Unassembled WGS sequence"/>
</dbReference>
<dbReference type="GO" id="GO:0015937">
    <property type="term" value="P:coenzyme A biosynthetic process"/>
    <property type="evidence" value="ECO:0007669"/>
    <property type="project" value="TreeGrafter"/>
</dbReference>
<evidence type="ECO:0000256" key="1">
    <source>
        <dbReference type="SAM" id="MobiDB-lite"/>
    </source>
</evidence>
<accession>A0A139I1Y6</accession>
<reference evidence="2 3" key="1">
    <citation type="submission" date="2015-07" db="EMBL/GenBank/DDBJ databases">
        <title>Comparative genomics of the Sigatoka disease complex on banana suggests a link between parallel evolutionary changes in Pseudocercospora fijiensis and Pseudocercospora eumusae and increased virulence on the banana host.</title>
        <authorList>
            <person name="Chang T.-C."/>
            <person name="Salvucci A."/>
            <person name="Crous P.W."/>
            <person name="Stergiopoulos I."/>
        </authorList>
    </citation>
    <scope>NUCLEOTIDE SEQUENCE [LARGE SCALE GENOMIC DNA]</scope>
    <source>
        <strain evidence="2 3">CBS 116634</strain>
    </source>
</reference>
<gene>
    <name evidence="2" type="ORF">AC579_1575</name>
</gene>